<dbReference type="SMART" id="SM00533">
    <property type="entry name" value="MUTSd"/>
    <property type="match status" value="1"/>
</dbReference>
<dbReference type="RefSeq" id="WP_053435245.1">
    <property type="nucleotide sequence ID" value="NZ_LGUF01000007.1"/>
</dbReference>
<accession>A0A0M0GDA0</accession>
<dbReference type="PANTHER" id="PTHR48466:SF2">
    <property type="entry name" value="OS10G0509000 PROTEIN"/>
    <property type="match status" value="1"/>
</dbReference>
<evidence type="ECO:0000256" key="6">
    <source>
        <dbReference type="ARBA" id="ARBA00023125"/>
    </source>
</evidence>
<dbReference type="SUPFAM" id="SSF48334">
    <property type="entry name" value="DNA repair protein MutS, domain III"/>
    <property type="match status" value="1"/>
</dbReference>
<reference evidence="9" key="1">
    <citation type="submission" date="2015-07" db="EMBL/GenBank/DDBJ databases">
        <title>Fjat-10036 dsm4.</title>
        <authorList>
            <person name="Liu B."/>
            <person name="Wang J."/>
            <person name="Zhu Y."/>
            <person name="Liu G."/>
            <person name="Chen Q."/>
            <person name="Chen Z."/>
            <person name="Lan J."/>
            <person name="Che J."/>
            <person name="Ge C."/>
            <person name="Shi H."/>
            <person name="Pan Z."/>
            <person name="Liu X."/>
        </authorList>
    </citation>
    <scope>NUCLEOTIDE SEQUENCE [LARGE SCALE GENOMIC DNA]</scope>
    <source>
        <strain evidence="9">DSM 4</strain>
    </source>
</reference>
<name>A0A0M0GDA0_SPOGL</name>
<dbReference type="Gene3D" id="3.40.50.300">
    <property type="entry name" value="P-loop containing nucleotide triphosphate hydrolases"/>
    <property type="match status" value="1"/>
</dbReference>
<dbReference type="Proteomes" id="UP000037109">
    <property type="component" value="Unassembled WGS sequence"/>
</dbReference>
<dbReference type="Pfam" id="PF00488">
    <property type="entry name" value="MutS_V"/>
    <property type="match status" value="1"/>
</dbReference>
<dbReference type="InterPro" id="IPR027417">
    <property type="entry name" value="P-loop_NTPase"/>
</dbReference>
<dbReference type="OrthoDB" id="9808166at2"/>
<keyword evidence="4" id="KW-0067">ATP-binding</keyword>
<proteinExistence type="predicted"/>
<dbReference type="EMBL" id="LGUF01000007">
    <property type="protein sequence ID" value="KON87890.1"/>
    <property type="molecule type" value="Genomic_DNA"/>
</dbReference>
<evidence type="ECO:0000313" key="8">
    <source>
        <dbReference type="EMBL" id="KON87890.1"/>
    </source>
</evidence>
<keyword evidence="2" id="KW-0547">Nucleotide-binding</keyword>
<dbReference type="SMART" id="SM00534">
    <property type="entry name" value="MUTSac"/>
    <property type="match status" value="1"/>
</dbReference>
<comment type="caution">
    <text evidence="8">The sequence shown here is derived from an EMBL/GenBank/DDBJ whole genome shotgun (WGS) entry which is preliminary data.</text>
</comment>
<dbReference type="PATRIC" id="fig|1459.3.peg.3097"/>
<keyword evidence="9" id="KW-1185">Reference proteome</keyword>
<dbReference type="GO" id="GO:0019843">
    <property type="term" value="F:rRNA binding"/>
    <property type="evidence" value="ECO:0007669"/>
    <property type="project" value="UniProtKB-KW"/>
</dbReference>
<keyword evidence="1" id="KW-0699">rRNA-binding</keyword>
<dbReference type="PROSITE" id="PS00486">
    <property type="entry name" value="DNA_MISMATCH_REPAIR_2"/>
    <property type="match status" value="1"/>
</dbReference>
<keyword evidence="6" id="KW-0238">DNA-binding</keyword>
<evidence type="ECO:0000256" key="2">
    <source>
        <dbReference type="ARBA" id="ARBA00022741"/>
    </source>
</evidence>
<protein>
    <submittedName>
        <fullName evidence="8">Mannonate oxidoreductase</fullName>
    </submittedName>
</protein>
<evidence type="ECO:0000313" key="9">
    <source>
        <dbReference type="Proteomes" id="UP000037109"/>
    </source>
</evidence>
<dbReference type="SUPFAM" id="SSF52540">
    <property type="entry name" value="P-loop containing nucleoside triphosphate hydrolases"/>
    <property type="match status" value="1"/>
</dbReference>
<evidence type="ECO:0000256" key="4">
    <source>
        <dbReference type="ARBA" id="ARBA00022840"/>
    </source>
</evidence>
<dbReference type="STRING" id="1459.AF332_14330"/>
<dbReference type="InterPro" id="IPR007696">
    <property type="entry name" value="DNA_mismatch_repair_MutS_core"/>
</dbReference>
<dbReference type="InterPro" id="IPR036187">
    <property type="entry name" value="DNA_mismatch_repair_MutS_sf"/>
</dbReference>
<dbReference type="GO" id="GO:0045910">
    <property type="term" value="P:negative regulation of DNA recombination"/>
    <property type="evidence" value="ECO:0007669"/>
    <property type="project" value="InterPro"/>
</dbReference>
<organism evidence="8 9">
    <name type="scientific">Sporosarcina globispora</name>
    <name type="common">Bacillus globisporus</name>
    <dbReference type="NCBI Taxonomy" id="1459"/>
    <lineage>
        <taxon>Bacteria</taxon>
        <taxon>Bacillati</taxon>
        <taxon>Bacillota</taxon>
        <taxon>Bacilli</taxon>
        <taxon>Bacillales</taxon>
        <taxon>Caryophanaceae</taxon>
        <taxon>Sporosarcina</taxon>
    </lineage>
</organism>
<evidence type="ECO:0000256" key="1">
    <source>
        <dbReference type="ARBA" id="ARBA00022730"/>
    </source>
</evidence>
<dbReference type="GO" id="GO:0004519">
    <property type="term" value="F:endonuclease activity"/>
    <property type="evidence" value="ECO:0007669"/>
    <property type="project" value="InterPro"/>
</dbReference>
<dbReference type="AlphaFoldDB" id="A0A0M0GDA0"/>
<dbReference type="GO" id="GO:0005524">
    <property type="term" value="F:ATP binding"/>
    <property type="evidence" value="ECO:0007669"/>
    <property type="project" value="UniProtKB-KW"/>
</dbReference>
<gene>
    <name evidence="8" type="ORF">AF332_14330</name>
</gene>
<keyword evidence="3" id="KW-0378">Hydrolase</keyword>
<dbReference type="GO" id="GO:0140664">
    <property type="term" value="F:ATP-dependent DNA damage sensor activity"/>
    <property type="evidence" value="ECO:0007669"/>
    <property type="project" value="InterPro"/>
</dbReference>
<evidence type="ECO:0000259" key="7">
    <source>
        <dbReference type="PROSITE" id="PS00486"/>
    </source>
</evidence>
<dbReference type="InterPro" id="IPR000432">
    <property type="entry name" value="DNA_mismatch_repair_MutS_C"/>
</dbReference>
<dbReference type="NCBIfam" id="TIGR01069">
    <property type="entry name" value="mutS2"/>
    <property type="match status" value="1"/>
</dbReference>
<dbReference type="PIRSF" id="PIRSF005814">
    <property type="entry name" value="MutS_YshD"/>
    <property type="match status" value="1"/>
</dbReference>
<dbReference type="GO" id="GO:0016887">
    <property type="term" value="F:ATP hydrolysis activity"/>
    <property type="evidence" value="ECO:0007669"/>
    <property type="project" value="InterPro"/>
</dbReference>
<dbReference type="PANTHER" id="PTHR48466">
    <property type="entry name" value="OS10G0509000 PROTEIN-RELATED"/>
    <property type="match status" value="1"/>
</dbReference>
<dbReference type="InterPro" id="IPR045076">
    <property type="entry name" value="MutS"/>
</dbReference>
<dbReference type="Gene3D" id="1.10.1420.10">
    <property type="match status" value="2"/>
</dbReference>
<dbReference type="InterPro" id="IPR005747">
    <property type="entry name" value="MutS2"/>
</dbReference>
<dbReference type="GO" id="GO:0006298">
    <property type="term" value="P:mismatch repair"/>
    <property type="evidence" value="ECO:0007669"/>
    <property type="project" value="InterPro"/>
</dbReference>
<evidence type="ECO:0000256" key="5">
    <source>
        <dbReference type="ARBA" id="ARBA00022884"/>
    </source>
</evidence>
<feature type="domain" description="DNA mismatch repair proteins mutS family" evidence="7">
    <location>
        <begin position="405"/>
        <end position="421"/>
    </location>
</feature>
<dbReference type="GO" id="GO:0030983">
    <property type="term" value="F:mismatched DNA binding"/>
    <property type="evidence" value="ECO:0007669"/>
    <property type="project" value="InterPro"/>
</dbReference>
<sequence>MNKMTFEKLQYQELKNRVKQHCVSSLGKDLIDKLQPSPNMKAVRNRLNETSEARRLLDAEKHLPLTGISNITSHIEKLEKGIILTPTELNAVSDFLRGCRKIKKFMADKEFFSPVLYTYALSITEFRNIEEEILYAIKGNMVDSGASKELKRIRNGIAKTEEKIEERLNKFLRSGANKEYIQEFYISKMDDRFTIPIKASFKNQVAGSVVETSSKGSTVFIEPAAVSKLNVELAMLKSEESVEEYQILATLSGAILEAIHEICINIECISQYDMIFAKAKYSKSTDAIEPAINNHGYIKLVSSKHPLLEGNIVPLDFEIGKNYRSLVITGPNAGGKTVVLKTIGILTLAVMSGFHIMAKPGSDIAIFDNVFVDIGDNQSIENALSTFSSHMKNISEIMSASTNNTLLLFDEIGSGTEPNEGAALAVAILEEFYHMGCITIATTHYGEIKRYSEMHHDFMNAAMLFDSAELKPLYKLLIGESGESNALWISRKMNIRDHVLERAQMYIENKNYNLEAVRENKIKKQEPEAIQENDNYQYEKGDRVKIISEDEYAIVYEPIDKFNNIKLFFKGEIAEVNSKRIELDIKASQLYPEGYDMNTLFTSYQERKLQHDLERGSKKALRKVQKEIRNRKQE</sequence>
<keyword evidence="5" id="KW-0694">RNA-binding</keyword>
<evidence type="ECO:0000256" key="3">
    <source>
        <dbReference type="ARBA" id="ARBA00022801"/>
    </source>
</evidence>
<dbReference type="FunFam" id="3.40.50.300:FF:000830">
    <property type="entry name" value="Endonuclease MutS2"/>
    <property type="match status" value="1"/>
</dbReference>